<dbReference type="PANTHER" id="PTHR42759:SF1">
    <property type="entry name" value="MAGNESIUM-CHELATASE SUBUNIT CHLD"/>
    <property type="match status" value="1"/>
</dbReference>
<evidence type="ECO:0000259" key="1">
    <source>
        <dbReference type="SMART" id="SM00382"/>
    </source>
</evidence>
<accession>A0A1M6CZZ6</accession>
<dbReference type="InterPro" id="IPR003593">
    <property type="entry name" value="AAA+_ATPase"/>
</dbReference>
<dbReference type="SUPFAM" id="SSF52540">
    <property type="entry name" value="P-loop containing nucleoside triphosphate hydrolases"/>
    <property type="match status" value="1"/>
</dbReference>
<dbReference type="Gene3D" id="3.40.50.300">
    <property type="entry name" value="P-loop containing nucleotide triphosphate hydrolases"/>
    <property type="match status" value="1"/>
</dbReference>
<dbReference type="GO" id="GO:0005524">
    <property type="term" value="F:ATP binding"/>
    <property type="evidence" value="ECO:0007669"/>
    <property type="project" value="InterPro"/>
</dbReference>
<dbReference type="Pfam" id="PF17863">
    <property type="entry name" value="AAA_lid_2"/>
    <property type="match status" value="1"/>
</dbReference>
<dbReference type="InterPro" id="IPR011703">
    <property type="entry name" value="ATPase_AAA-3"/>
</dbReference>
<keyword evidence="3" id="KW-1185">Reference proteome</keyword>
<dbReference type="InterPro" id="IPR041628">
    <property type="entry name" value="ChlI/MoxR_AAA_lid"/>
</dbReference>
<name>A0A1M6CZZ6_9CLOT</name>
<dbReference type="PANTHER" id="PTHR42759">
    <property type="entry name" value="MOXR FAMILY PROTEIN"/>
    <property type="match status" value="1"/>
</dbReference>
<feature type="domain" description="AAA+ ATPase" evidence="1">
    <location>
        <begin position="42"/>
        <end position="185"/>
    </location>
</feature>
<evidence type="ECO:0000313" key="2">
    <source>
        <dbReference type="EMBL" id="SHI66451.1"/>
    </source>
</evidence>
<evidence type="ECO:0000313" key="3">
    <source>
        <dbReference type="Proteomes" id="UP000184310"/>
    </source>
</evidence>
<dbReference type="SMART" id="SM00382">
    <property type="entry name" value="AAA"/>
    <property type="match status" value="1"/>
</dbReference>
<dbReference type="GO" id="GO:0016887">
    <property type="term" value="F:ATP hydrolysis activity"/>
    <property type="evidence" value="ECO:0007669"/>
    <property type="project" value="InterPro"/>
</dbReference>
<dbReference type="Proteomes" id="UP000184310">
    <property type="component" value="Unassembled WGS sequence"/>
</dbReference>
<reference evidence="2 3" key="1">
    <citation type="submission" date="2016-11" db="EMBL/GenBank/DDBJ databases">
        <authorList>
            <person name="Jaros S."/>
            <person name="Januszkiewicz K."/>
            <person name="Wedrychowicz H."/>
        </authorList>
    </citation>
    <scope>NUCLEOTIDE SEQUENCE [LARGE SCALE GENOMIC DNA]</scope>
    <source>
        <strain evidence="2 3">DSM 21758</strain>
    </source>
</reference>
<proteinExistence type="predicted"/>
<protein>
    <submittedName>
        <fullName evidence="2">MoxR-like ATPase</fullName>
    </submittedName>
</protein>
<dbReference type="InterPro" id="IPR050764">
    <property type="entry name" value="CbbQ/NirQ/NorQ/GpvN"/>
</dbReference>
<dbReference type="Gene3D" id="1.10.8.80">
    <property type="entry name" value="Magnesium chelatase subunit I, C-Terminal domain"/>
    <property type="match status" value="1"/>
</dbReference>
<dbReference type="STRING" id="1121302.SAMN02745163_00597"/>
<dbReference type="AlphaFoldDB" id="A0A1M6CZZ6"/>
<organism evidence="2 3">
    <name type="scientific">Clostridium cavendishii DSM 21758</name>
    <dbReference type="NCBI Taxonomy" id="1121302"/>
    <lineage>
        <taxon>Bacteria</taxon>
        <taxon>Bacillati</taxon>
        <taxon>Bacillota</taxon>
        <taxon>Clostridia</taxon>
        <taxon>Eubacteriales</taxon>
        <taxon>Clostridiaceae</taxon>
        <taxon>Clostridium</taxon>
    </lineage>
</organism>
<dbReference type="InterPro" id="IPR027417">
    <property type="entry name" value="P-loop_NTPase"/>
</dbReference>
<sequence length="327" mass="36448">MEINEAIISKIVEKVKLCEEEIGKGIIGQKDIIRQVIMGILSGGNMLLEGVPGLGKTQLVKTISKVFDMSFSRIQFTPDLMPADVVGTNLVIKQGDKSVFEFEKGPIFANLVLADEINRATPKTQSALLEAMQEKTVTVGKSTYILPQPFMVLATQNPIEMEGTYPLPEAQLDRFLFKLDVKFPNLNELMDIMDITVINKKVELNRVVTGEEVIEMRNVIKEIPIAEPVKEYALKVLLATHPELEDSPEVTKKYVNVGASPRGAQAIFNTARVRAIMEGRFNVSFDDIKAVAYPALRHRIFLNFEGITEGITSDMVISRILEEIKVV</sequence>
<gene>
    <name evidence="2" type="ORF">SAMN02745163_00597</name>
</gene>
<dbReference type="EMBL" id="FQZB01000004">
    <property type="protein sequence ID" value="SHI66451.1"/>
    <property type="molecule type" value="Genomic_DNA"/>
</dbReference>
<dbReference type="PIRSF" id="PIRSF002849">
    <property type="entry name" value="AAA_ATPase_chaperone_MoxR_prd"/>
    <property type="match status" value="1"/>
</dbReference>
<dbReference type="Pfam" id="PF07726">
    <property type="entry name" value="AAA_3"/>
    <property type="match status" value="1"/>
</dbReference>